<evidence type="ECO:0000256" key="1">
    <source>
        <dbReference type="SAM" id="MobiDB-lite"/>
    </source>
</evidence>
<sequence length="205" mass="21619">MAMSIHTNADLRRLAARIRRDFFAYMSTSKWRRQFGVLLALVLLFSGPARAAPSPVAGLPLPGCAEGRAAALFDAALVTAFETRYPRALVGEASVEGLDLDPGQVENAAAYLACVAGLTGLDVFVAEQGLALLERLTERHDRGVWALGRYGSPASSRRSLGYNRPASAAAPASPQGWTSSGGRPRCPDGHPVRAALRHPLGDAAG</sequence>
<dbReference type="RefSeq" id="WP_346013425.1">
    <property type="nucleotide sequence ID" value="NZ_JAQYXP010000004.1"/>
</dbReference>
<keyword evidence="3" id="KW-1185">Reference proteome</keyword>
<organism evidence="2 3">
    <name type="scientific">Methylobacterium ajmalii</name>
    <dbReference type="NCBI Taxonomy" id="2738439"/>
    <lineage>
        <taxon>Bacteria</taxon>
        <taxon>Pseudomonadati</taxon>
        <taxon>Pseudomonadota</taxon>
        <taxon>Alphaproteobacteria</taxon>
        <taxon>Hyphomicrobiales</taxon>
        <taxon>Methylobacteriaceae</taxon>
        <taxon>Methylobacterium</taxon>
    </lineage>
</organism>
<dbReference type="Proteomes" id="UP001407347">
    <property type="component" value="Unassembled WGS sequence"/>
</dbReference>
<feature type="compositionally biased region" description="Low complexity" evidence="1">
    <location>
        <begin position="165"/>
        <end position="174"/>
    </location>
</feature>
<protein>
    <submittedName>
        <fullName evidence="2">Uncharacterized protein</fullName>
    </submittedName>
</protein>
<comment type="caution">
    <text evidence="2">The sequence shown here is derived from an EMBL/GenBank/DDBJ whole genome shotgun (WGS) entry which is preliminary data.</text>
</comment>
<evidence type="ECO:0000313" key="3">
    <source>
        <dbReference type="Proteomes" id="UP001407347"/>
    </source>
</evidence>
<gene>
    <name evidence="2" type="ORF">PUR29_30875</name>
</gene>
<reference evidence="2 3" key="1">
    <citation type="journal article" date="2023" name="PLoS ONE">
        <title>Complete genome assembly of Hawai'i environmental nontuberculous mycobacteria reveals unexpected co-isolation with methylobacteria.</title>
        <authorList>
            <person name="Hendrix J."/>
            <person name="Epperson L.E."/>
            <person name="Tong E.I."/>
            <person name="Chan Y.L."/>
            <person name="Hasan N.A."/>
            <person name="Dawrs S.N."/>
            <person name="Norton G.J."/>
            <person name="Virdi R."/>
            <person name="Crooks J.L."/>
            <person name="Chan E.D."/>
            <person name="Honda J.R."/>
            <person name="Strong M."/>
        </authorList>
    </citation>
    <scope>NUCLEOTIDE SEQUENCE [LARGE SCALE GENOMIC DNA]</scope>
    <source>
        <strain evidence="2 3">NJH_HI04-1</strain>
    </source>
</reference>
<accession>A0ABV0A3I6</accession>
<dbReference type="EMBL" id="JAQYXP010000004">
    <property type="protein sequence ID" value="MEN3237882.1"/>
    <property type="molecule type" value="Genomic_DNA"/>
</dbReference>
<proteinExistence type="predicted"/>
<name>A0ABV0A3I6_9HYPH</name>
<evidence type="ECO:0000313" key="2">
    <source>
        <dbReference type="EMBL" id="MEN3237882.1"/>
    </source>
</evidence>
<feature type="region of interest" description="Disordered" evidence="1">
    <location>
        <begin position="154"/>
        <end position="205"/>
    </location>
</feature>